<dbReference type="EMBL" id="CCKQ01000890">
    <property type="protein sequence ID" value="CDW71983.1"/>
    <property type="molecule type" value="Genomic_DNA"/>
</dbReference>
<reference evidence="2 3" key="1">
    <citation type="submission" date="2014-06" db="EMBL/GenBank/DDBJ databases">
        <authorList>
            <person name="Swart Estienne"/>
        </authorList>
    </citation>
    <scope>NUCLEOTIDE SEQUENCE [LARGE SCALE GENOMIC DNA]</scope>
    <source>
        <strain evidence="2 3">130c</strain>
    </source>
</reference>
<dbReference type="InParanoid" id="A0A077ZQ03"/>
<proteinExistence type="predicted"/>
<feature type="compositionally biased region" description="Polar residues" evidence="1">
    <location>
        <begin position="174"/>
        <end position="193"/>
    </location>
</feature>
<gene>
    <name evidence="2" type="primary">Contig2352.g2534</name>
    <name evidence="2" type="ORF">STYLEM_934</name>
</gene>
<evidence type="ECO:0000256" key="1">
    <source>
        <dbReference type="SAM" id="MobiDB-lite"/>
    </source>
</evidence>
<organism evidence="2 3">
    <name type="scientific">Stylonychia lemnae</name>
    <name type="common">Ciliate</name>
    <dbReference type="NCBI Taxonomy" id="5949"/>
    <lineage>
        <taxon>Eukaryota</taxon>
        <taxon>Sar</taxon>
        <taxon>Alveolata</taxon>
        <taxon>Ciliophora</taxon>
        <taxon>Intramacronucleata</taxon>
        <taxon>Spirotrichea</taxon>
        <taxon>Stichotrichia</taxon>
        <taxon>Sporadotrichida</taxon>
        <taxon>Oxytrichidae</taxon>
        <taxon>Stylonychinae</taxon>
        <taxon>Stylonychia</taxon>
    </lineage>
</organism>
<accession>A0A077ZQ03</accession>
<evidence type="ECO:0000313" key="2">
    <source>
        <dbReference type="EMBL" id="CDW71983.1"/>
    </source>
</evidence>
<feature type="region of interest" description="Disordered" evidence="1">
    <location>
        <begin position="161"/>
        <end position="199"/>
    </location>
</feature>
<name>A0A077ZQ03_STYLE</name>
<dbReference type="Proteomes" id="UP000039865">
    <property type="component" value="Unassembled WGS sequence"/>
</dbReference>
<evidence type="ECO:0000313" key="3">
    <source>
        <dbReference type="Proteomes" id="UP000039865"/>
    </source>
</evidence>
<keyword evidence="3" id="KW-1185">Reference proteome</keyword>
<protein>
    <submittedName>
        <fullName evidence="2">Uncharacterized protein</fullName>
    </submittedName>
</protein>
<sequence>MDYSRHQGGSVTARHHNLAHLRTNLGPAGTYRDHQDYIPPEIQQHQEEVKEQIVRNLEITKNPNLYSYPEVLNYNEYDQFVKHQKDDRRDRHLMLRTDDIEGATHKMFNRQHKYGIKTTNFFPEIPNVNSFYNKLNHGLEANNILTHNTPSRIPNKASILKQDFNNEDGRRSRGYNQQRYQSTANMRESPQKQQQEDDLSQMRINSSVQQLDINNLHSSLSKENIVQSPTQQIHLGLQKPLQNVYFSIQNHKDAASGSYTARDQQKQIQVPSKYDNLRPLMTDKYYQQQQNGNNMNPIILRQDQLAKNSQNGEINYTEQYKKMQQEKQMNYYPIITSKDSPFSQILDKNFTQSSNDYGNFGKSQEMAAYIKDLQSRRSQM</sequence>
<dbReference type="AlphaFoldDB" id="A0A077ZQ03"/>